<dbReference type="AlphaFoldDB" id="F4BWB9"/>
<dbReference type="InParanoid" id="F4BWB9"/>
<keyword evidence="3" id="KW-1185">Reference proteome</keyword>
<sequence length="90" mass="9740">MSIEDILDNIHSKKLNDNQGKIQDAVHANISQSPMSIPGIGLTSASITPAEIRVFQGRICYIKDKSRFKAESSSISGSRAVTEPKSLSSH</sequence>
<dbReference type="Proteomes" id="UP000007807">
    <property type="component" value="Chromosome"/>
</dbReference>
<proteinExistence type="predicted"/>
<gene>
    <name evidence="2" type="ordered locus">MCON_3510</name>
</gene>
<evidence type="ECO:0000313" key="2">
    <source>
        <dbReference type="EMBL" id="AEB69729.1"/>
    </source>
</evidence>
<evidence type="ECO:0000256" key="1">
    <source>
        <dbReference type="SAM" id="MobiDB-lite"/>
    </source>
</evidence>
<organism evidence="2 3">
    <name type="scientific">Methanothrix soehngenii (strain ATCC 5969 / DSM 3671 / JCM 10134 / NBRC 103675 / OCM 69 / GP-6)</name>
    <name type="common">Methanosaeta concilii</name>
    <dbReference type="NCBI Taxonomy" id="990316"/>
    <lineage>
        <taxon>Archaea</taxon>
        <taxon>Methanobacteriati</taxon>
        <taxon>Methanobacteriota</taxon>
        <taxon>Stenosarchaea group</taxon>
        <taxon>Methanomicrobia</taxon>
        <taxon>Methanotrichales</taxon>
        <taxon>Methanotrichaceae</taxon>
        <taxon>Methanothrix</taxon>
    </lineage>
</organism>
<reference evidence="2 3" key="1">
    <citation type="journal article" date="2011" name="J. Bacteriol.">
        <title>Complete genome sequence of Methanosaeta concilii, a specialist in aceticlastic methanogenesis.</title>
        <authorList>
            <person name="Barber R.D."/>
            <person name="Zhang L."/>
            <person name="Harnack M."/>
            <person name="Olson M.V."/>
            <person name="Kaul R."/>
            <person name="Ingram-Smith C."/>
            <person name="Smith K.S."/>
        </authorList>
    </citation>
    <scope>NUCLEOTIDE SEQUENCE [LARGE SCALE GENOMIC DNA]</scope>
    <source>
        <strain evidence="3">ATCC 5969 / DSM 3671 / JCM 10134 / NBRC 103675 / OCM 69 / GP-6</strain>
    </source>
</reference>
<feature type="region of interest" description="Disordered" evidence="1">
    <location>
        <begin position="71"/>
        <end position="90"/>
    </location>
</feature>
<name>F4BWB9_METSG</name>
<evidence type="ECO:0000313" key="3">
    <source>
        <dbReference type="Proteomes" id="UP000007807"/>
    </source>
</evidence>
<dbReference type="HOGENOM" id="CLU_2433846_0_0_2"/>
<protein>
    <submittedName>
        <fullName evidence="2">Uncharacterized protein</fullName>
    </submittedName>
</protein>
<dbReference type="KEGG" id="mcj:MCON_3510"/>
<accession>F4BWB9</accession>
<dbReference type="EMBL" id="CP002565">
    <property type="protein sequence ID" value="AEB69729.1"/>
    <property type="molecule type" value="Genomic_DNA"/>
</dbReference>